<reference evidence="3" key="1">
    <citation type="submission" date="2018-11" db="EMBL/GenBank/DDBJ databases">
        <title>Proposal to divide the Flavobacteriaceae and reorganize its genera based on Amino Acid Identity values calculated from whole genome sequences.</title>
        <authorList>
            <person name="Nicholson A.C."/>
            <person name="Gulvik C.A."/>
            <person name="Whitney A.M."/>
            <person name="Sheth M."/>
            <person name="Batra D."/>
            <person name="Pryor J."/>
            <person name="Bernardet J.-F."/>
            <person name="Hugo C."/>
            <person name="Kampfer P."/>
            <person name="Newman J.D."/>
            <person name="McQuiston J.R."/>
        </authorList>
    </citation>
    <scope>NUCLEOTIDE SEQUENCE [LARGE SCALE GENOMIC DNA]</scope>
    <source>
        <strain evidence="3">H6466</strain>
    </source>
</reference>
<dbReference type="Proteomes" id="UP000272316">
    <property type="component" value="Chromosome"/>
</dbReference>
<accession>A0A3G8ZG75</accession>
<gene>
    <name evidence="2" type="ORF">EIB75_10040</name>
</gene>
<dbReference type="AlphaFoldDB" id="A0A3G8ZG75"/>
<proteinExistence type="predicted"/>
<name>A0A3G8ZG75_9FLAO</name>
<protein>
    <submittedName>
        <fullName evidence="2">Uncharacterized protein</fullName>
    </submittedName>
</protein>
<evidence type="ECO:0000313" key="3">
    <source>
        <dbReference type="Proteomes" id="UP000272316"/>
    </source>
</evidence>
<keyword evidence="1" id="KW-0732">Signal</keyword>
<evidence type="ECO:0000313" key="2">
    <source>
        <dbReference type="EMBL" id="AZI55567.1"/>
    </source>
</evidence>
<feature type="signal peptide" evidence="1">
    <location>
        <begin position="1"/>
        <end position="18"/>
    </location>
</feature>
<evidence type="ECO:0000256" key="1">
    <source>
        <dbReference type="SAM" id="SignalP"/>
    </source>
</evidence>
<feature type="chain" id="PRO_5017989747" evidence="1">
    <location>
        <begin position="19"/>
        <end position="275"/>
    </location>
</feature>
<dbReference type="EMBL" id="CP034160">
    <property type="protein sequence ID" value="AZI55567.1"/>
    <property type="molecule type" value="Genomic_DNA"/>
</dbReference>
<sequence>MKTCKLLLTLLLGNFAFAQQAFFFGTYRPKENGLKYDCQSAKEYILKEVADNKEFQTLSKEFYNSHNYEWPYTLFLKADSPFVIYKSKNFRKWEKCTYMVIDVAQESTMEKVLETIQRRKQDYKFEDEQILYTHNPKPTEGNKKIIEKNYGELSAKYTIVNSATTKAILVAFKNNSKNNALVITIYKNPKNFDELNSNQDSNKEEPQIIVLQPGYSTTVNLKTEDFSLEIYTKDKDEEQDNASWINWIKEKIKHHVIKEPNYKEKGGTTCMCIRG</sequence>
<dbReference type="KEGG" id="eva:EIB75_10040"/>
<organism evidence="2 3">
    <name type="scientific">Epilithonimonas vandammei</name>
    <dbReference type="NCBI Taxonomy" id="2487072"/>
    <lineage>
        <taxon>Bacteria</taxon>
        <taxon>Pseudomonadati</taxon>
        <taxon>Bacteroidota</taxon>
        <taxon>Flavobacteriia</taxon>
        <taxon>Flavobacteriales</taxon>
        <taxon>Weeksellaceae</taxon>
        <taxon>Chryseobacterium group</taxon>
        <taxon>Epilithonimonas</taxon>
    </lineage>
</organism>
<dbReference type="RefSeq" id="WP_124986581.1">
    <property type="nucleotide sequence ID" value="NZ_CP034160.1"/>
</dbReference>